<organism evidence="1">
    <name type="scientific">Arion vulgaris</name>
    <dbReference type="NCBI Taxonomy" id="1028688"/>
    <lineage>
        <taxon>Eukaryota</taxon>
        <taxon>Metazoa</taxon>
        <taxon>Spiralia</taxon>
        <taxon>Lophotrochozoa</taxon>
        <taxon>Mollusca</taxon>
        <taxon>Gastropoda</taxon>
        <taxon>Heterobranchia</taxon>
        <taxon>Euthyneura</taxon>
        <taxon>Panpulmonata</taxon>
        <taxon>Eupulmonata</taxon>
        <taxon>Stylommatophora</taxon>
        <taxon>Helicina</taxon>
        <taxon>Arionoidea</taxon>
        <taxon>Arionidae</taxon>
        <taxon>Arion</taxon>
    </lineage>
</organism>
<protein>
    <submittedName>
        <fullName evidence="1">Uncharacterized protein</fullName>
    </submittedName>
</protein>
<gene>
    <name evidence="1" type="primary">ORF147293</name>
</gene>
<sequence>NMKKKSTSLQRKITEIRKKHRERLEGKSVKRLNETIKRKAATIDLLKKKYKESCVRKYEVDELRNSLQVAREKGDNLAMIVTEHKSTVKILQKQLQKGNKRINKLSIEKVKDRRRHKKEMLLARRERHNNLVKRTVEFDKHMHVAFVDQEAFKNQKKKLVSEVKQDLTELSKVCGYSSETLLIAYADKGQEFSQSFVDKTKKG</sequence>
<feature type="non-terminal residue" evidence="1">
    <location>
        <position position="1"/>
    </location>
</feature>
<dbReference type="EMBL" id="HACG01038421">
    <property type="protein sequence ID" value="CEK85286.1"/>
    <property type="molecule type" value="Transcribed_RNA"/>
</dbReference>
<feature type="non-terminal residue" evidence="1">
    <location>
        <position position="203"/>
    </location>
</feature>
<dbReference type="AlphaFoldDB" id="A0A0B7AYZ0"/>
<accession>A0A0B7AYZ0</accession>
<evidence type="ECO:0000313" key="1">
    <source>
        <dbReference type="EMBL" id="CEK85286.1"/>
    </source>
</evidence>
<name>A0A0B7AYZ0_9EUPU</name>
<reference evidence="1" key="1">
    <citation type="submission" date="2014-12" db="EMBL/GenBank/DDBJ databases">
        <title>Insight into the proteome of Arion vulgaris.</title>
        <authorList>
            <person name="Aradska J."/>
            <person name="Bulat T."/>
            <person name="Smidak R."/>
            <person name="Sarate P."/>
            <person name="Gangsoo J."/>
            <person name="Sialana F."/>
            <person name="Bilban M."/>
            <person name="Lubec G."/>
        </authorList>
    </citation>
    <scope>NUCLEOTIDE SEQUENCE</scope>
    <source>
        <tissue evidence="1">Skin</tissue>
    </source>
</reference>
<proteinExistence type="predicted"/>